<proteinExistence type="inferred from homology"/>
<dbReference type="PANTHER" id="PTHR42760">
    <property type="entry name" value="SHORT-CHAIN DEHYDROGENASES/REDUCTASES FAMILY MEMBER"/>
    <property type="match status" value="1"/>
</dbReference>
<dbReference type="Proteomes" id="UP000481109">
    <property type="component" value="Unassembled WGS sequence"/>
</dbReference>
<evidence type="ECO:0000256" key="2">
    <source>
        <dbReference type="ARBA" id="ARBA00023002"/>
    </source>
</evidence>
<evidence type="ECO:0000313" key="5">
    <source>
        <dbReference type="Proteomes" id="UP000481109"/>
    </source>
</evidence>
<dbReference type="RefSeq" id="WP_165329641.1">
    <property type="nucleotide sequence ID" value="NZ_JAAKZW010000001.1"/>
</dbReference>
<dbReference type="InterPro" id="IPR036291">
    <property type="entry name" value="NAD(P)-bd_dom_sf"/>
</dbReference>
<dbReference type="GO" id="GO:0016616">
    <property type="term" value="F:oxidoreductase activity, acting on the CH-OH group of donors, NAD or NADP as acceptor"/>
    <property type="evidence" value="ECO:0007669"/>
    <property type="project" value="TreeGrafter"/>
</dbReference>
<gene>
    <name evidence="4" type="ORF">G6045_00205</name>
</gene>
<dbReference type="InterPro" id="IPR002347">
    <property type="entry name" value="SDR_fam"/>
</dbReference>
<dbReference type="SMART" id="SM00822">
    <property type="entry name" value="PKS_KR"/>
    <property type="match status" value="1"/>
</dbReference>
<keyword evidence="5" id="KW-1185">Reference proteome</keyword>
<dbReference type="CDD" id="cd05233">
    <property type="entry name" value="SDR_c"/>
    <property type="match status" value="1"/>
</dbReference>
<comment type="caution">
    <text evidence="4">The sequence shown here is derived from an EMBL/GenBank/DDBJ whole genome shotgun (WGS) entry which is preliminary data.</text>
</comment>
<evidence type="ECO:0000256" key="1">
    <source>
        <dbReference type="ARBA" id="ARBA00006484"/>
    </source>
</evidence>
<dbReference type="EMBL" id="JAAKZW010000001">
    <property type="protein sequence ID" value="NGO74118.1"/>
    <property type="molecule type" value="Genomic_DNA"/>
</dbReference>
<feature type="domain" description="Ketoreductase" evidence="3">
    <location>
        <begin position="3"/>
        <end position="187"/>
    </location>
</feature>
<name>A0A6G4X9R1_9ACTN</name>
<dbReference type="Gene3D" id="3.40.50.720">
    <property type="entry name" value="NAD(P)-binding Rossmann-like Domain"/>
    <property type="match status" value="1"/>
</dbReference>
<evidence type="ECO:0000259" key="3">
    <source>
        <dbReference type="SMART" id="SM00822"/>
    </source>
</evidence>
<dbReference type="InterPro" id="IPR020904">
    <property type="entry name" value="Sc_DH/Rdtase_CS"/>
</dbReference>
<evidence type="ECO:0000313" key="4">
    <source>
        <dbReference type="EMBL" id="NGO74118.1"/>
    </source>
</evidence>
<protein>
    <submittedName>
        <fullName evidence="4">SDR family oxidoreductase</fullName>
    </submittedName>
</protein>
<dbReference type="PROSITE" id="PS51257">
    <property type="entry name" value="PROKAR_LIPOPROTEIN"/>
    <property type="match status" value="1"/>
</dbReference>
<dbReference type="PANTHER" id="PTHR42760:SF133">
    <property type="entry name" value="3-OXOACYL-[ACYL-CARRIER-PROTEIN] REDUCTASE"/>
    <property type="match status" value="1"/>
</dbReference>
<dbReference type="AlphaFoldDB" id="A0A6G4X9R1"/>
<organism evidence="4 5">
    <name type="scientific">Streptomyces mesophilus</name>
    <dbReference type="NCBI Taxonomy" id="1775132"/>
    <lineage>
        <taxon>Bacteria</taxon>
        <taxon>Bacillati</taxon>
        <taxon>Actinomycetota</taxon>
        <taxon>Actinomycetes</taxon>
        <taxon>Kitasatosporales</taxon>
        <taxon>Streptomycetaceae</taxon>
        <taxon>Streptomyces</taxon>
    </lineage>
</organism>
<comment type="similarity">
    <text evidence="1">Belongs to the short-chain dehydrogenases/reductases (SDR) family.</text>
</comment>
<keyword evidence="2" id="KW-0560">Oxidoreductase</keyword>
<dbReference type="SUPFAM" id="SSF51735">
    <property type="entry name" value="NAD(P)-binding Rossmann-fold domains"/>
    <property type="match status" value="1"/>
</dbReference>
<dbReference type="Pfam" id="PF13561">
    <property type="entry name" value="adh_short_C2"/>
    <property type="match status" value="1"/>
</dbReference>
<sequence length="249" mass="26009">MNRTAFISGAGTGIGLACALALARDGIDVALFGRRREPLKRAADQVAAEGGAARWYQSDLTLPPSVERAVEDALHDCGGTVDILVNNAGVTEDRPAWGLAALAEHWERQWRANVMPSVLMTSALRTRLRRPGGRVITISSYGAFLPGNAPYASAKAALHTWMYSLAAELGGKGVTVNTIAPGFIEGTENAAAVGAGAAARGKAIEQVLLRRPGRPEEVASAVRWLASPDASYVTGQILQVNGGAVLGRG</sequence>
<dbReference type="FunFam" id="3.40.50.720:FF:000084">
    <property type="entry name" value="Short-chain dehydrogenase reductase"/>
    <property type="match status" value="1"/>
</dbReference>
<dbReference type="InterPro" id="IPR057326">
    <property type="entry name" value="KR_dom"/>
</dbReference>
<dbReference type="PRINTS" id="PR00081">
    <property type="entry name" value="GDHRDH"/>
</dbReference>
<dbReference type="PRINTS" id="PR00080">
    <property type="entry name" value="SDRFAMILY"/>
</dbReference>
<dbReference type="PROSITE" id="PS00061">
    <property type="entry name" value="ADH_SHORT"/>
    <property type="match status" value="1"/>
</dbReference>
<accession>A0A6G4X9R1</accession>
<reference evidence="4 5" key="1">
    <citation type="submission" date="2020-02" db="EMBL/GenBank/DDBJ databases">
        <title>Whole-genome analyses of novel actinobacteria.</title>
        <authorList>
            <person name="Sahin N."/>
            <person name="Tokatli A."/>
        </authorList>
    </citation>
    <scope>NUCLEOTIDE SEQUENCE [LARGE SCALE GENOMIC DNA]</scope>
    <source>
        <strain evidence="4 5">YC504</strain>
    </source>
</reference>